<reference evidence="1" key="1">
    <citation type="submission" date="2016-03" db="EMBL/GenBank/DDBJ databases">
        <title>Updated assembly of Pseudogymnoascus destructans, the fungus causing white-nose syndrome of bats.</title>
        <authorList>
            <person name="Palmer J.M."/>
            <person name="Drees K.P."/>
            <person name="Foster J.T."/>
            <person name="Lindner D.L."/>
        </authorList>
    </citation>
    <scope>NUCLEOTIDE SEQUENCE [LARGE SCALE GENOMIC DNA]</scope>
    <source>
        <strain evidence="1">20631-21</strain>
    </source>
</reference>
<organism evidence="1">
    <name type="scientific">Pseudogymnoascus destructans</name>
    <dbReference type="NCBI Taxonomy" id="655981"/>
    <lineage>
        <taxon>Eukaryota</taxon>
        <taxon>Fungi</taxon>
        <taxon>Dikarya</taxon>
        <taxon>Ascomycota</taxon>
        <taxon>Pezizomycotina</taxon>
        <taxon>Leotiomycetes</taxon>
        <taxon>Thelebolales</taxon>
        <taxon>Thelebolaceae</taxon>
        <taxon>Pseudogymnoascus</taxon>
    </lineage>
</organism>
<dbReference type="GeneID" id="36290665"/>
<protein>
    <submittedName>
        <fullName evidence="1">Uncharacterized protein</fullName>
    </submittedName>
</protein>
<sequence>MAEGQFSQDNSQDNSQLILPSGLLSNRERACSPILRGASDFINSANQPELLRIIEGPLTQPTEIEMLDGLVSINQSDILMITEGQPSQNNSQLILPSPSQLILSSGLLPNRERARSPILRGASDFINSVNQPEVLRIIEGQPTQPESLDDSQLLLSATERC</sequence>
<dbReference type="Proteomes" id="UP000077154">
    <property type="component" value="Unassembled WGS sequence"/>
</dbReference>
<dbReference type="RefSeq" id="XP_024320913.1">
    <property type="nucleotide sequence ID" value="XM_024471187.1"/>
</dbReference>
<accession>A0A177A3F5</accession>
<dbReference type="EMBL" id="KV441408">
    <property type="protein sequence ID" value="OAF55613.1"/>
    <property type="molecule type" value="Genomic_DNA"/>
</dbReference>
<dbReference type="AlphaFoldDB" id="A0A177A3F5"/>
<evidence type="ECO:0000313" key="1">
    <source>
        <dbReference type="EMBL" id="OAF55613.1"/>
    </source>
</evidence>
<gene>
    <name evidence="1" type="ORF">VC83_07620</name>
</gene>
<proteinExistence type="predicted"/>
<name>A0A177A3F5_9PEZI</name>